<accession>A0A3G8LHS5</accession>
<feature type="transmembrane region" description="Helical" evidence="1">
    <location>
        <begin position="22"/>
        <end position="44"/>
    </location>
</feature>
<dbReference type="Proteomes" id="UP000275883">
    <property type="component" value="Chromosome"/>
</dbReference>
<dbReference type="Pfam" id="PF08378">
    <property type="entry name" value="NERD"/>
    <property type="match status" value="1"/>
</dbReference>
<dbReference type="InterPro" id="IPR011528">
    <property type="entry name" value="NERD"/>
</dbReference>
<protein>
    <recommendedName>
        <fullName evidence="2">NERD domain-containing protein</fullName>
    </recommendedName>
</protein>
<organism evidence="3 5">
    <name type="scientific">Mycoplasma struthionis</name>
    <dbReference type="NCBI Taxonomy" id="538220"/>
    <lineage>
        <taxon>Bacteria</taxon>
        <taxon>Bacillati</taxon>
        <taxon>Mycoplasmatota</taxon>
        <taxon>Mollicutes</taxon>
        <taxon>Mycoplasmataceae</taxon>
        <taxon>Mycoplasma</taxon>
    </lineage>
</organism>
<reference evidence="4 6" key="2">
    <citation type="submission" date="2019-06" db="EMBL/GenBank/DDBJ databases">
        <title>A comparative genomics study of ostrich specific Mycoplasmas.</title>
        <authorList>
            <person name="Botes A."/>
            <person name="Nel T."/>
        </authorList>
    </citation>
    <scope>NUCLEOTIDE SEQUENCE [LARGE SCALE GENOMIC DNA]</scope>
    <source>
        <strain evidence="4 6">Ms01</strain>
    </source>
</reference>
<keyword evidence="1" id="KW-1133">Transmembrane helix</keyword>
<evidence type="ECO:0000256" key="1">
    <source>
        <dbReference type="SAM" id="Phobius"/>
    </source>
</evidence>
<reference evidence="3 5" key="1">
    <citation type="submission" date="2018-11" db="EMBL/GenBank/DDBJ databases">
        <title>Genome sequence of Mycoplasma struthionis sp. nov.</title>
        <authorList>
            <person name="Spergser J."/>
        </authorList>
    </citation>
    <scope>NUCLEOTIDE SEQUENCE [LARGE SCALE GENOMIC DNA]</scope>
    <source>
        <strain evidence="3 5">237IA</strain>
    </source>
</reference>
<dbReference type="RefSeq" id="WP_124724607.1">
    <property type="nucleotide sequence ID" value="NZ_CP034044.1"/>
</dbReference>
<evidence type="ECO:0000313" key="5">
    <source>
        <dbReference type="Proteomes" id="UP000275883"/>
    </source>
</evidence>
<keyword evidence="1" id="KW-0472">Membrane</keyword>
<keyword evidence="5" id="KW-1185">Reference proteome</keyword>
<sequence>MKEIVNVANKQVVENKELSTKFIIGMVVGVILFFVVISLFCIFIKLMMRRHKKNQEQIFEYDKKIESELIHLTNVIPDAKLIKDYVFLKNKQKFNINFIFLSKSVVFVLEKIYYESGTLEVDWTNREWLLKQENKNMIIPNPTINLDMNIKAVRDILPSNLPIYGIVIYKDNVKIEMLNNQNYILYSSLNSLSDTIYEQNKQLFEVLNQEEIKFILKDLKLRRAQ</sequence>
<dbReference type="CDD" id="cd12087">
    <property type="entry name" value="TM_EGFR-like"/>
    <property type="match status" value="1"/>
</dbReference>
<dbReference type="AlphaFoldDB" id="A0A3G8LHS5"/>
<dbReference type="Proteomes" id="UP000317904">
    <property type="component" value="Unassembled WGS sequence"/>
</dbReference>
<dbReference type="EMBL" id="CP034044">
    <property type="protein sequence ID" value="AZG68914.1"/>
    <property type="molecule type" value="Genomic_DNA"/>
</dbReference>
<evidence type="ECO:0000313" key="4">
    <source>
        <dbReference type="EMBL" id="TPI01156.1"/>
    </source>
</evidence>
<dbReference type="OrthoDB" id="397197at2"/>
<gene>
    <name evidence="3" type="ORF">EGN60_03120</name>
    <name evidence="4" type="ORF">FJM01_03000</name>
</gene>
<proteinExistence type="predicted"/>
<evidence type="ECO:0000313" key="6">
    <source>
        <dbReference type="Proteomes" id="UP000317904"/>
    </source>
</evidence>
<keyword evidence="1" id="KW-0812">Transmembrane</keyword>
<accession>A0A502M1X6</accession>
<dbReference type="EMBL" id="VFSY01000029">
    <property type="protein sequence ID" value="TPI01156.1"/>
    <property type="molecule type" value="Genomic_DNA"/>
</dbReference>
<dbReference type="KEGG" id="mstr:EGN60_03120"/>
<feature type="domain" description="NERD" evidence="2">
    <location>
        <begin position="75"/>
        <end position="169"/>
    </location>
</feature>
<evidence type="ECO:0000313" key="3">
    <source>
        <dbReference type="EMBL" id="AZG68914.1"/>
    </source>
</evidence>
<evidence type="ECO:0000259" key="2">
    <source>
        <dbReference type="Pfam" id="PF08378"/>
    </source>
</evidence>
<name>A0A3G8LHS5_9MOLU</name>